<evidence type="ECO:0000313" key="1">
    <source>
        <dbReference type="EMBL" id="KAL3285050.1"/>
    </source>
</evidence>
<accession>A0ABD2P368</accession>
<dbReference type="Proteomes" id="UP001516400">
    <property type="component" value="Unassembled WGS sequence"/>
</dbReference>
<keyword evidence="2" id="KW-1185">Reference proteome</keyword>
<reference evidence="1 2" key="1">
    <citation type="journal article" date="2021" name="BMC Biol.">
        <title>Horizontally acquired antibacterial genes associated with adaptive radiation of ladybird beetles.</title>
        <authorList>
            <person name="Li H.S."/>
            <person name="Tang X.F."/>
            <person name="Huang Y.H."/>
            <person name="Xu Z.Y."/>
            <person name="Chen M.L."/>
            <person name="Du X.Y."/>
            <person name="Qiu B.Y."/>
            <person name="Chen P.T."/>
            <person name="Zhang W."/>
            <person name="Slipinski A."/>
            <person name="Escalona H.E."/>
            <person name="Waterhouse R.M."/>
            <person name="Zwick A."/>
            <person name="Pang H."/>
        </authorList>
    </citation>
    <scope>NUCLEOTIDE SEQUENCE [LARGE SCALE GENOMIC DNA]</scope>
    <source>
        <strain evidence="1">SYSU2018</strain>
    </source>
</reference>
<evidence type="ECO:0000313" key="2">
    <source>
        <dbReference type="Proteomes" id="UP001516400"/>
    </source>
</evidence>
<gene>
    <name evidence="1" type="ORF">HHI36_019176</name>
</gene>
<protein>
    <submittedName>
        <fullName evidence="1">Uncharacterized protein</fullName>
    </submittedName>
</protein>
<organism evidence="1 2">
    <name type="scientific">Cryptolaemus montrouzieri</name>
    <dbReference type="NCBI Taxonomy" id="559131"/>
    <lineage>
        <taxon>Eukaryota</taxon>
        <taxon>Metazoa</taxon>
        <taxon>Ecdysozoa</taxon>
        <taxon>Arthropoda</taxon>
        <taxon>Hexapoda</taxon>
        <taxon>Insecta</taxon>
        <taxon>Pterygota</taxon>
        <taxon>Neoptera</taxon>
        <taxon>Endopterygota</taxon>
        <taxon>Coleoptera</taxon>
        <taxon>Polyphaga</taxon>
        <taxon>Cucujiformia</taxon>
        <taxon>Coccinelloidea</taxon>
        <taxon>Coccinellidae</taxon>
        <taxon>Scymninae</taxon>
        <taxon>Scymnini</taxon>
        <taxon>Cryptolaemus</taxon>
    </lineage>
</organism>
<comment type="caution">
    <text evidence="1">The sequence shown here is derived from an EMBL/GenBank/DDBJ whole genome shotgun (WGS) entry which is preliminary data.</text>
</comment>
<dbReference type="AlphaFoldDB" id="A0ABD2P368"/>
<dbReference type="EMBL" id="JABFTP020000165">
    <property type="protein sequence ID" value="KAL3285050.1"/>
    <property type="molecule type" value="Genomic_DNA"/>
</dbReference>
<name>A0ABD2P368_9CUCU</name>
<sequence>MTLLSMIYTIYSKHDYKKDIFKYTQSEDLIIDDDGVEAESVNQETIAYEVFEFIN</sequence>
<proteinExistence type="predicted"/>